<dbReference type="AlphaFoldDB" id="A0A0J9CFA0"/>
<evidence type="ECO:0000259" key="1">
    <source>
        <dbReference type="Pfam" id="PF01726"/>
    </source>
</evidence>
<dbReference type="GO" id="GO:0006508">
    <property type="term" value="P:proteolysis"/>
    <property type="evidence" value="ECO:0007669"/>
    <property type="project" value="InterPro"/>
</dbReference>
<feature type="domain" description="LexA repressor DNA-binding" evidence="1">
    <location>
        <begin position="2"/>
        <end position="64"/>
    </location>
</feature>
<dbReference type="SUPFAM" id="SSF46785">
    <property type="entry name" value="Winged helix' DNA-binding domain"/>
    <property type="match status" value="1"/>
</dbReference>
<accession>A0A0J9CFA0</accession>
<dbReference type="GO" id="GO:0004252">
    <property type="term" value="F:serine-type endopeptidase activity"/>
    <property type="evidence" value="ECO:0007669"/>
    <property type="project" value="InterPro"/>
</dbReference>
<dbReference type="OrthoDB" id="2187688at2"/>
<dbReference type="InterPro" id="IPR006199">
    <property type="entry name" value="LexA_DNA-bd_dom"/>
</dbReference>
<dbReference type="GeneID" id="93165697"/>
<dbReference type="EMBL" id="ADLK01000005">
    <property type="protein sequence ID" value="KMW23702.1"/>
    <property type="molecule type" value="Genomic_DNA"/>
</dbReference>
<dbReference type="InterPro" id="IPR036388">
    <property type="entry name" value="WH-like_DNA-bd_sf"/>
</dbReference>
<protein>
    <recommendedName>
        <fullName evidence="1">LexA repressor DNA-binding domain-containing protein</fullName>
    </recommendedName>
</protein>
<name>A0A0J9CFA0_9FIRM</name>
<comment type="caution">
    <text evidence="2">The sequence shown here is derived from an EMBL/GenBank/DDBJ whole genome shotgun (WGS) entry which is preliminary data.</text>
</comment>
<sequence>MKLTERETQIYQYILDYTQEHMYAPTIREIGKAVGLKSTSSVATNLMHLEAKGMIEVGQDSPRAIRLVGYSIVHNSMIEELNRLRIRNNGLII</sequence>
<organism evidence="2 3">
    <name type="scientific">[Clostridium] citroniae WAL-19142</name>
    <dbReference type="NCBI Taxonomy" id="742734"/>
    <lineage>
        <taxon>Bacteria</taxon>
        <taxon>Bacillati</taxon>
        <taxon>Bacillota</taxon>
        <taxon>Clostridia</taxon>
        <taxon>Lachnospirales</taxon>
        <taxon>Lachnospiraceae</taxon>
        <taxon>Enterocloster</taxon>
    </lineage>
</organism>
<evidence type="ECO:0000313" key="3">
    <source>
        <dbReference type="Proteomes" id="UP000037392"/>
    </source>
</evidence>
<dbReference type="Proteomes" id="UP000037392">
    <property type="component" value="Unassembled WGS sequence"/>
</dbReference>
<evidence type="ECO:0000313" key="2">
    <source>
        <dbReference type="EMBL" id="KMW23702.1"/>
    </source>
</evidence>
<dbReference type="RefSeq" id="WP_048929313.1">
    <property type="nucleotide sequence ID" value="NZ_KQ235876.1"/>
</dbReference>
<dbReference type="PATRIC" id="fig|742734.4.peg.973"/>
<gene>
    <name evidence="2" type="ORF">HMPREF9470_00918</name>
</gene>
<dbReference type="InterPro" id="IPR036390">
    <property type="entry name" value="WH_DNA-bd_sf"/>
</dbReference>
<dbReference type="Gene3D" id="1.10.10.10">
    <property type="entry name" value="Winged helix-like DNA-binding domain superfamily/Winged helix DNA-binding domain"/>
    <property type="match status" value="1"/>
</dbReference>
<reference evidence="2 3" key="1">
    <citation type="submission" date="2011-04" db="EMBL/GenBank/DDBJ databases">
        <title>The Genome Sequence of Clostridium citroniae WAL-19142.</title>
        <authorList>
            <consortium name="The Broad Institute Genome Sequencing Platform"/>
            <person name="Earl A."/>
            <person name="Ward D."/>
            <person name="Feldgarden M."/>
            <person name="Gevers D."/>
            <person name="Warren Y.A."/>
            <person name="Tyrrell K.L."/>
            <person name="Citron D.M."/>
            <person name="Goldstein E.J."/>
            <person name="Daigneault M."/>
            <person name="Allen-Vercoe E."/>
            <person name="Young S.K."/>
            <person name="Zeng Q."/>
            <person name="Gargeya S."/>
            <person name="Fitzgerald M."/>
            <person name="Haas B."/>
            <person name="Abouelleil A."/>
            <person name="Alvarado L."/>
            <person name="Arachchi H.M."/>
            <person name="Berlin A."/>
            <person name="Brown A."/>
            <person name="Chapman S.B."/>
            <person name="Chen Z."/>
            <person name="Dunbar C."/>
            <person name="Freedman E."/>
            <person name="Gearin G."/>
            <person name="Gellesch M."/>
            <person name="Goldberg J."/>
            <person name="Griggs A."/>
            <person name="Gujja S."/>
            <person name="Heilman E.R."/>
            <person name="Heiman D."/>
            <person name="Howarth C."/>
            <person name="Larson L."/>
            <person name="Lui A."/>
            <person name="MacDonald P.J."/>
            <person name="Mehta T."/>
            <person name="Montmayeur A."/>
            <person name="Murphy C."/>
            <person name="Neiman D."/>
            <person name="Pearson M."/>
            <person name="Priest M."/>
            <person name="Roberts A."/>
            <person name="Saif S."/>
            <person name="Shea T."/>
            <person name="Shenoy N."/>
            <person name="Sisk P."/>
            <person name="Stolte C."/>
            <person name="Sykes S."/>
            <person name="White J."/>
            <person name="Yandava C."/>
            <person name="Wortman J."/>
            <person name="Nusbaum C."/>
            <person name="Birren B."/>
        </authorList>
    </citation>
    <scope>NUCLEOTIDE SEQUENCE [LARGE SCALE GENOMIC DNA]</scope>
    <source>
        <strain evidence="2 3">WAL-19142</strain>
    </source>
</reference>
<proteinExistence type="predicted"/>
<dbReference type="Pfam" id="PF01726">
    <property type="entry name" value="LexA_DNA_bind"/>
    <property type="match status" value="1"/>
</dbReference>